<keyword evidence="1" id="KW-0175">Coiled coil</keyword>
<accession>A0A6J1PBC1</accession>
<evidence type="ECO:0000256" key="1">
    <source>
        <dbReference type="SAM" id="Coils"/>
    </source>
</evidence>
<organism evidence="3 4">
    <name type="scientific">Bicyclus anynana</name>
    <name type="common">Squinting bush brown butterfly</name>
    <dbReference type="NCBI Taxonomy" id="110368"/>
    <lineage>
        <taxon>Eukaryota</taxon>
        <taxon>Metazoa</taxon>
        <taxon>Ecdysozoa</taxon>
        <taxon>Arthropoda</taxon>
        <taxon>Hexapoda</taxon>
        <taxon>Insecta</taxon>
        <taxon>Pterygota</taxon>
        <taxon>Neoptera</taxon>
        <taxon>Endopterygota</taxon>
        <taxon>Lepidoptera</taxon>
        <taxon>Glossata</taxon>
        <taxon>Ditrysia</taxon>
        <taxon>Papilionoidea</taxon>
        <taxon>Nymphalidae</taxon>
        <taxon>Satyrinae</taxon>
        <taxon>Satyrini</taxon>
        <taxon>Mycalesina</taxon>
        <taxon>Bicyclus</taxon>
    </lineage>
</organism>
<gene>
    <name evidence="4" type="primary">LOC112058512</name>
</gene>
<sequence>MDKQFTVELLIATWNEYFPTYPLTTEDLKKPQSMMGALFQVFDLLNIDPEAIVSPPPEEERNESLNLYWDLIPVINATRAVNHLIMLTQNSITITMLLQPTLNTSQSLLLILYNVIIFREERVSHIAPFEQELFSQADKVTALKDKKNSVIEMINKQFAGKAERAGRLKKIDREMKQHEEELTQEKEALDKEKQELEEIQMECRQLDATVEQKKGQRDALVAEVNKKRVLRVYDADDIKAQVEQAAKNVTDAEEKLNTLRTTLMQKENSLKNLQSIKPNLDIANNLLYDIMKQSDSLRDYETGDADSKEDELGELTAELSELEAQFAELTSARAEADSKRREASLRRQQERAKAQSNLREMEETDKKGAEKCKKAAQNVIELQKLTAQYEEEKTAKINMLMDMKENYTNQIKTINEAVLKVTRQAQEKIEAKIPKRRG</sequence>
<feature type="coiled-coil region" evidence="1">
    <location>
        <begin position="372"/>
        <end position="424"/>
    </location>
</feature>
<proteinExistence type="predicted"/>
<evidence type="ECO:0000256" key="2">
    <source>
        <dbReference type="SAM" id="MobiDB-lite"/>
    </source>
</evidence>
<protein>
    <submittedName>
        <fullName evidence="4">Golgin subfamily A member 6-like protein 7</fullName>
    </submittedName>
</protein>
<dbReference type="OrthoDB" id="7464803at2759"/>
<dbReference type="Proteomes" id="UP001652582">
    <property type="component" value="Chromosome 9"/>
</dbReference>
<dbReference type="KEGG" id="bany:112058512"/>
<dbReference type="InterPro" id="IPR038275">
    <property type="entry name" value="Nuf2_N_sf"/>
</dbReference>
<dbReference type="RefSeq" id="XP_023955162.2">
    <property type="nucleotide sequence ID" value="XM_024099394.2"/>
</dbReference>
<dbReference type="GeneID" id="112058512"/>
<evidence type="ECO:0000313" key="4">
    <source>
        <dbReference type="RefSeq" id="XP_023955162.2"/>
    </source>
</evidence>
<dbReference type="AlphaFoldDB" id="A0A6J1PBC1"/>
<dbReference type="Gene3D" id="1.10.418.60">
    <property type="entry name" value="Ncd80 complex, Nuf2 subunit"/>
    <property type="match status" value="1"/>
</dbReference>
<keyword evidence="3" id="KW-1185">Reference proteome</keyword>
<reference evidence="4" key="1">
    <citation type="submission" date="2025-08" db="UniProtKB">
        <authorList>
            <consortium name="RefSeq"/>
        </authorList>
    </citation>
    <scope>IDENTIFICATION</scope>
</reference>
<name>A0A6J1PBC1_BICAN</name>
<feature type="compositionally biased region" description="Basic and acidic residues" evidence="2">
    <location>
        <begin position="334"/>
        <end position="366"/>
    </location>
</feature>
<feature type="region of interest" description="Disordered" evidence="2">
    <location>
        <begin position="333"/>
        <end position="366"/>
    </location>
</feature>
<evidence type="ECO:0000313" key="3">
    <source>
        <dbReference type="Proteomes" id="UP001652582"/>
    </source>
</evidence>
<feature type="coiled-coil region" evidence="1">
    <location>
        <begin position="161"/>
        <end position="276"/>
    </location>
</feature>